<accession>A0AB39KSJ2</accession>
<keyword evidence="4" id="KW-1133">Transmembrane helix</keyword>
<dbReference type="InterPro" id="IPR036388">
    <property type="entry name" value="WH-like_DNA-bd_sf"/>
</dbReference>
<dbReference type="CDD" id="cd00383">
    <property type="entry name" value="trans_reg_C"/>
    <property type="match status" value="1"/>
</dbReference>
<organism evidence="6">
    <name type="scientific">Caulobacter sp. 73W</name>
    <dbReference type="NCBI Taxonomy" id="3161137"/>
    <lineage>
        <taxon>Bacteria</taxon>
        <taxon>Pseudomonadati</taxon>
        <taxon>Pseudomonadota</taxon>
        <taxon>Alphaproteobacteria</taxon>
        <taxon>Caulobacterales</taxon>
        <taxon>Caulobacteraceae</taxon>
        <taxon>Caulobacter</taxon>
    </lineage>
</organism>
<evidence type="ECO:0000256" key="3">
    <source>
        <dbReference type="PROSITE-ProRule" id="PRU01091"/>
    </source>
</evidence>
<keyword evidence="2 3" id="KW-0238">DNA-binding</keyword>
<dbReference type="GO" id="GO:0006355">
    <property type="term" value="P:regulation of DNA-templated transcription"/>
    <property type="evidence" value="ECO:0007669"/>
    <property type="project" value="InterPro"/>
</dbReference>
<dbReference type="EMBL" id="CP158375">
    <property type="protein sequence ID" value="XDO96288.1"/>
    <property type="molecule type" value="Genomic_DNA"/>
</dbReference>
<protein>
    <submittedName>
        <fullName evidence="6">Winged helix-turn-helix domain-containing protein</fullName>
    </submittedName>
</protein>
<dbReference type="GO" id="GO:0003677">
    <property type="term" value="F:DNA binding"/>
    <property type="evidence" value="ECO:0007669"/>
    <property type="project" value="UniProtKB-UniRule"/>
</dbReference>
<sequence length="696" mass="75825">MNQYSTIEPRFGRIVLAQERPFDLSAINVRPASLQLVGPGGSWQVEHKVMQLLVVLAKAGGGAVGREEIIDICWEGRVISEDALNRCVSRLRKALQPDPRVTVEAVPKVGYRLRVLEAGTETAAAKTAAGRQSGMLRWLSAVMVLATCMAGGLAWFLRPAPSVTAVKSLQILTGEDLATIRPALSPDGSAVVYSAGAETLDLYMRSTRDGGPVRLTGTADMDEYSPAWSPKGDRLAYVVSHSSMDRPDSELRCRIMVMSVPAGHPREVGRCVTDAGTGLSWLDEKTLVYADRAVPRTPRRIRTMDIETGATRDLSQPTEGLADQDPFVSPDGRKVLFRRIRSVGVDEMMVHEVRSGREWPLVNDGDAIHGMSWTNDGRQVVFSSNRGGDQGLWVVDAQSGAEPRRLSVGLMAFGRMSADDNDHIAVEIHNQRARIEVARASGSEPVDPAEGMDADPDVARDGATAFISSRSGSPELWFAAPGGRAVRLTRREGGAMYQPRWSPDGWRIAFIAVERGAADVYEIGRDGSGLRRLTNNGTSKHSPVWGSDGIIRYVHTSAEGSRVMRIEADGSVRPEPGAGDWQVLRVGPDGRLYGWGTADRRLWVMTPGVGKREAIPGFKMQDPYWVIGRSGVYFLANAGRQAGLRHKPWNGPERELSRLSDVSWTSDVSIDPRDESLVYANSGGEVRDVALVSLAR</sequence>
<dbReference type="Gene3D" id="2.120.10.30">
    <property type="entry name" value="TolB, C-terminal domain"/>
    <property type="match status" value="2"/>
</dbReference>
<dbReference type="PANTHER" id="PTHR36842">
    <property type="entry name" value="PROTEIN TOLB HOMOLOG"/>
    <property type="match status" value="1"/>
</dbReference>
<evidence type="ECO:0000313" key="6">
    <source>
        <dbReference type="EMBL" id="XDO96288.1"/>
    </source>
</evidence>
<dbReference type="RefSeq" id="WP_369059142.1">
    <property type="nucleotide sequence ID" value="NZ_CP158375.1"/>
</dbReference>
<dbReference type="InterPro" id="IPR001867">
    <property type="entry name" value="OmpR/PhoB-type_DNA-bd"/>
</dbReference>
<feature type="transmembrane region" description="Helical" evidence="4">
    <location>
        <begin position="136"/>
        <end position="157"/>
    </location>
</feature>
<gene>
    <name evidence="6" type="ORF">ABOZ73_16135</name>
</gene>
<dbReference type="SUPFAM" id="SSF46894">
    <property type="entry name" value="C-terminal effector domain of the bipartite response regulators"/>
    <property type="match status" value="1"/>
</dbReference>
<keyword evidence="4" id="KW-0812">Transmembrane</keyword>
<dbReference type="SUPFAM" id="SSF82171">
    <property type="entry name" value="DPP6 N-terminal domain-like"/>
    <property type="match status" value="1"/>
</dbReference>
<feature type="DNA-binding region" description="OmpR/PhoB-type" evidence="3">
    <location>
        <begin position="19"/>
        <end position="115"/>
    </location>
</feature>
<evidence type="ECO:0000256" key="2">
    <source>
        <dbReference type="ARBA" id="ARBA00023125"/>
    </source>
</evidence>
<dbReference type="InterPro" id="IPR011042">
    <property type="entry name" value="6-blade_b-propeller_TolB-like"/>
</dbReference>
<feature type="domain" description="OmpR/PhoB-type" evidence="5">
    <location>
        <begin position="19"/>
        <end position="115"/>
    </location>
</feature>
<dbReference type="GO" id="GO:0000160">
    <property type="term" value="P:phosphorelay signal transduction system"/>
    <property type="evidence" value="ECO:0007669"/>
    <property type="project" value="InterPro"/>
</dbReference>
<name>A0AB39KSJ2_9CAUL</name>
<evidence type="ECO:0000256" key="1">
    <source>
        <dbReference type="ARBA" id="ARBA00009820"/>
    </source>
</evidence>
<dbReference type="Pfam" id="PF07676">
    <property type="entry name" value="PD40"/>
    <property type="match status" value="4"/>
</dbReference>
<dbReference type="SMART" id="SM00862">
    <property type="entry name" value="Trans_reg_C"/>
    <property type="match status" value="1"/>
</dbReference>
<evidence type="ECO:0000259" key="5">
    <source>
        <dbReference type="PROSITE" id="PS51755"/>
    </source>
</evidence>
<proteinExistence type="inferred from homology"/>
<reference evidence="6" key="1">
    <citation type="submission" date="2024-06" db="EMBL/GenBank/DDBJ databases">
        <title>Caulobacter inopinatus, sp. nov.</title>
        <authorList>
            <person name="Donachie S.P."/>
        </authorList>
    </citation>
    <scope>NUCLEOTIDE SEQUENCE</scope>
    <source>
        <strain evidence="6">73W</strain>
    </source>
</reference>
<dbReference type="InterPro" id="IPR016032">
    <property type="entry name" value="Sig_transdc_resp-reg_C-effctor"/>
</dbReference>
<keyword evidence="4" id="KW-0472">Membrane</keyword>
<dbReference type="Gene3D" id="1.10.10.10">
    <property type="entry name" value="Winged helix-like DNA-binding domain superfamily/Winged helix DNA-binding domain"/>
    <property type="match status" value="1"/>
</dbReference>
<comment type="similarity">
    <text evidence="1">Belongs to the TolB family.</text>
</comment>
<dbReference type="PANTHER" id="PTHR36842:SF1">
    <property type="entry name" value="PROTEIN TOLB"/>
    <property type="match status" value="1"/>
</dbReference>
<dbReference type="PROSITE" id="PS51755">
    <property type="entry name" value="OMPR_PHOB"/>
    <property type="match status" value="1"/>
</dbReference>
<dbReference type="InterPro" id="IPR011659">
    <property type="entry name" value="WD40"/>
</dbReference>
<evidence type="ECO:0000256" key="4">
    <source>
        <dbReference type="SAM" id="Phobius"/>
    </source>
</evidence>
<dbReference type="AlphaFoldDB" id="A0AB39KSJ2"/>
<dbReference type="Gene3D" id="2.120.10.60">
    <property type="entry name" value="Tricorn protease N-terminal domain"/>
    <property type="match status" value="1"/>
</dbReference>
<dbReference type="Pfam" id="PF00486">
    <property type="entry name" value="Trans_reg_C"/>
    <property type="match status" value="1"/>
</dbReference>